<reference evidence="1 2" key="1">
    <citation type="journal article" date="2011" name="J. Bacteriol.">
        <title>Complete genome sequence of seawater bacterium Glaciecola nitratireducens FR1064T.</title>
        <authorList>
            <person name="Bian F."/>
            <person name="Qin Q.L."/>
            <person name="Xie B.B."/>
            <person name="Shu Y.L."/>
            <person name="Zhang X.Y."/>
            <person name="Yu Y."/>
            <person name="Chen B."/>
            <person name="Chen X.L."/>
            <person name="Zhou B.C."/>
            <person name="Zhang Y.Z."/>
        </authorList>
    </citation>
    <scope>NUCLEOTIDE SEQUENCE [LARGE SCALE GENOMIC DNA]</scope>
    <source>
        <strain evidence="2">JCM 12485 / KCTC 12276 / FR1064</strain>
    </source>
</reference>
<keyword evidence="2" id="KW-1185">Reference proteome</keyword>
<sequence length="104" mass="11288">MLVTFSNRLSGDITMFGDIAVQLLKLMGHSGTVPSALSAEDVPAALAKLQNAIDDIEPSPESDLLQNEDETPAPISLAHRAMPLIEMLQTSARDKSYLMWAYNS</sequence>
<evidence type="ECO:0000313" key="1">
    <source>
        <dbReference type="EMBL" id="AEP29963.1"/>
    </source>
</evidence>
<organism evidence="1 2">
    <name type="scientific">Glaciecola nitratireducens (strain JCM 12485 / KCTC 12276 / FR1064)</name>
    <dbReference type="NCBI Taxonomy" id="1085623"/>
    <lineage>
        <taxon>Bacteria</taxon>
        <taxon>Pseudomonadati</taxon>
        <taxon>Pseudomonadota</taxon>
        <taxon>Gammaproteobacteria</taxon>
        <taxon>Alteromonadales</taxon>
        <taxon>Alteromonadaceae</taxon>
        <taxon>Brumicola</taxon>
    </lineage>
</organism>
<name>G4QHH7_GLANF</name>
<protein>
    <recommendedName>
        <fullName evidence="3">DUF1840 domain-containing protein</fullName>
    </recommendedName>
</protein>
<dbReference type="AlphaFoldDB" id="G4QHH7"/>
<dbReference type="Pfam" id="PF08895">
    <property type="entry name" value="DUF1840"/>
    <property type="match status" value="1"/>
</dbReference>
<evidence type="ECO:0008006" key="3">
    <source>
        <dbReference type="Google" id="ProtNLM"/>
    </source>
</evidence>
<proteinExistence type="predicted"/>
<evidence type="ECO:0000313" key="2">
    <source>
        <dbReference type="Proteomes" id="UP000009282"/>
    </source>
</evidence>
<dbReference type="HOGENOM" id="CLU_146690_1_0_6"/>
<dbReference type="eggNOG" id="ENOG5030N4C">
    <property type="taxonomic scope" value="Bacteria"/>
</dbReference>
<dbReference type="RefSeq" id="WP_014108837.1">
    <property type="nucleotide sequence ID" value="NC_016041.1"/>
</dbReference>
<accession>G4QHH7</accession>
<dbReference type="InterPro" id="IPR014991">
    <property type="entry name" value="DUF1840"/>
</dbReference>
<dbReference type="EMBL" id="CP003060">
    <property type="protein sequence ID" value="AEP29963.1"/>
    <property type="molecule type" value="Genomic_DNA"/>
</dbReference>
<dbReference type="Proteomes" id="UP000009282">
    <property type="component" value="Chromosome"/>
</dbReference>
<gene>
    <name evidence="1" type="ordered locus">GNIT_1854</name>
</gene>
<dbReference type="STRING" id="1085623.GNIT_1854"/>
<dbReference type="KEGG" id="gni:GNIT_1854"/>
<dbReference type="OrthoDB" id="5625523at2"/>